<feature type="transmembrane region" description="Helical" evidence="1">
    <location>
        <begin position="206"/>
        <end position="226"/>
    </location>
</feature>
<keyword evidence="1" id="KW-0472">Membrane</keyword>
<feature type="transmembrane region" description="Helical" evidence="1">
    <location>
        <begin position="7"/>
        <end position="29"/>
    </location>
</feature>
<feature type="transmembrane region" description="Helical" evidence="1">
    <location>
        <begin position="178"/>
        <end position="200"/>
    </location>
</feature>
<keyword evidence="1" id="KW-0812">Transmembrane</keyword>
<dbReference type="RefSeq" id="WP_146533913.1">
    <property type="nucleotide sequence ID" value="NZ_SJPX01000002.1"/>
</dbReference>
<feature type="transmembrane region" description="Helical" evidence="1">
    <location>
        <begin position="132"/>
        <end position="157"/>
    </location>
</feature>
<evidence type="ECO:0000256" key="1">
    <source>
        <dbReference type="SAM" id="Phobius"/>
    </source>
</evidence>
<sequence length="371" mass="40111">MQRTVGLCFFGIFAIAGLFLGGITLRGLAEWFGGLHWQSVPATAEMLEVDEHRDSDGASYRLKCRYRYQFGARDFISERVSFFEMGSSSDKYPRQLYRELSQANQAGSMTCLVNPSNPSEAVLDGRIQSGSLGFALLFLVTHGSVGIAGLGYLSAAAPPKVVRGRWRLVSKHAGTRRAWLWILILHLVSFATAVTIAMVGIGAGQWGAIVSMVLAAISAVFIFFGWRYAFVTQRRVGTLWLPSDIDDTMGLKVAGGLASGVPSDAVDLEVRWAIPPSDKMQTGAENKDLPSETVSLKLGSCRVEGELIEFAVPELPKPARLSTQASATQAQVTQQATPSGILLEVIGTIGGRGYRDSFDVDGDAFDRIHAT</sequence>
<dbReference type="Pfam" id="PF12158">
    <property type="entry name" value="DUF3592"/>
    <property type="match status" value="1"/>
</dbReference>
<dbReference type="InterPro" id="IPR021994">
    <property type="entry name" value="DUF3592"/>
</dbReference>
<comment type="caution">
    <text evidence="3">The sequence shown here is derived from an EMBL/GenBank/DDBJ whole genome shotgun (WGS) entry which is preliminary data.</text>
</comment>
<protein>
    <recommendedName>
        <fullName evidence="2">DUF3592 domain-containing protein</fullName>
    </recommendedName>
</protein>
<keyword evidence="4" id="KW-1185">Reference proteome</keyword>
<keyword evidence="1" id="KW-1133">Transmembrane helix</keyword>
<gene>
    <name evidence="3" type="ORF">Poly59_20850</name>
</gene>
<evidence type="ECO:0000313" key="3">
    <source>
        <dbReference type="EMBL" id="TWU55783.1"/>
    </source>
</evidence>
<reference evidence="3 4" key="1">
    <citation type="submission" date="2019-02" db="EMBL/GenBank/DDBJ databases">
        <title>Deep-cultivation of Planctomycetes and their phenomic and genomic characterization uncovers novel biology.</title>
        <authorList>
            <person name="Wiegand S."/>
            <person name="Jogler M."/>
            <person name="Boedeker C."/>
            <person name="Pinto D."/>
            <person name="Vollmers J."/>
            <person name="Rivas-Marin E."/>
            <person name="Kohn T."/>
            <person name="Peeters S.H."/>
            <person name="Heuer A."/>
            <person name="Rast P."/>
            <person name="Oberbeckmann S."/>
            <person name="Bunk B."/>
            <person name="Jeske O."/>
            <person name="Meyerdierks A."/>
            <person name="Storesund J.E."/>
            <person name="Kallscheuer N."/>
            <person name="Luecker S."/>
            <person name="Lage O.M."/>
            <person name="Pohl T."/>
            <person name="Merkel B.J."/>
            <person name="Hornburger P."/>
            <person name="Mueller R.-W."/>
            <person name="Bruemmer F."/>
            <person name="Labrenz M."/>
            <person name="Spormann A.M."/>
            <person name="Op Den Camp H."/>
            <person name="Overmann J."/>
            <person name="Amann R."/>
            <person name="Jetten M.S.M."/>
            <person name="Mascher T."/>
            <person name="Medema M.H."/>
            <person name="Devos D.P."/>
            <person name="Kaster A.-K."/>
            <person name="Ovreas L."/>
            <person name="Rohde M."/>
            <person name="Galperin M.Y."/>
            <person name="Jogler C."/>
        </authorList>
    </citation>
    <scope>NUCLEOTIDE SEQUENCE [LARGE SCALE GENOMIC DNA]</scope>
    <source>
        <strain evidence="3 4">Poly59</strain>
    </source>
</reference>
<dbReference type="Proteomes" id="UP000317977">
    <property type="component" value="Unassembled WGS sequence"/>
</dbReference>
<proteinExistence type="predicted"/>
<accession>A0A5C6F1W4</accession>
<name>A0A5C6F1W4_9BACT</name>
<evidence type="ECO:0000313" key="4">
    <source>
        <dbReference type="Proteomes" id="UP000317977"/>
    </source>
</evidence>
<dbReference type="OrthoDB" id="228317at2"/>
<dbReference type="AlphaFoldDB" id="A0A5C6F1W4"/>
<organism evidence="3 4">
    <name type="scientific">Rubripirellula reticaptiva</name>
    <dbReference type="NCBI Taxonomy" id="2528013"/>
    <lineage>
        <taxon>Bacteria</taxon>
        <taxon>Pseudomonadati</taxon>
        <taxon>Planctomycetota</taxon>
        <taxon>Planctomycetia</taxon>
        <taxon>Pirellulales</taxon>
        <taxon>Pirellulaceae</taxon>
        <taxon>Rubripirellula</taxon>
    </lineage>
</organism>
<feature type="domain" description="DUF3592" evidence="2">
    <location>
        <begin position="42"/>
        <end position="126"/>
    </location>
</feature>
<dbReference type="EMBL" id="SJPX01000002">
    <property type="protein sequence ID" value="TWU55783.1"/>
    <property type="molecule type" value="Genomic_DNA"/>
</dbReference>
<evidence type="ECO:0000259" key="2">
    <source>
        <dbReference type="Pfam" id="PF12158"/>
    </source>
</evidence>